<dbReference type="InterPro" id="IPR032041">
    <property type="entry name" value="Cdc73_N"/>
</dbReference>
<comment type="similarity">
    <text evidence="2">Belongs to the CDC73 family.</text>
</comment>
<sequence length="360" mass="41820">MNDPLTTLKEYLISKQTISLYPNKENFTHIQFGNDLVHRDTLTAFFRQRGKGTAYPIDAVYFAYLHREISQYGAYLQECKRIGVPNVSLPDRKPLLEYLTESNIDMKKVPHIKFEEVPHFQWVSLENINEPSSKKIKLNENRTDGNAMDADIHDILQYEKPVFTRESLLLSKTDFTPVLSIVKQASRPERKETQMKIDDATASKLPASSVLPIILVPSAVTSLINLHNAKEFLQHESYVQKKSTENRKHSKLIIERNVNGKILKYEITDSVNRFKPSDWDRVVAAFGWKWENPVEIFTHLKGFHLCFDHVRPDPNILKWDVSVLALSENKRHLDATLVFKFWETLDNFMAKRKANLRINN</sequence>
<feature type="domain" description="Cell division control protein 73 C-terminal" evidence="5">
    <location>
        <begin position="212"/>
        <end position="348"/>
    </location>
</feature>
<comment type="subcellular location">
    <subcellularLocation>
        <location evidence="1">Nucleus</location>
    </subcellularLocation>
</comment>
<dbReference type="AlphaFoldDB" id="A0A075AX15"/>
<dbReference type="GO" id="GO:0006368">
    <property type="term" value="P:transcription elongation by RNA polymerase II"/>
    <property type="evidence" value="ECO:0007669"/>
    <property type="project" value="InterPro"/>
</dbReference>
<evidence type="ECO:0000259" key="5">
    <source>
        <dbReference type="Pfam" id="PF05179"/>
    </source>
</evidence>
<evidence type="ECO:0000313" key="8">
    <source>
        <dbReference type="Proteomes" id="UP000030755"/>
    </source>
</evidence>
<dbReference type="OMA" id="GYYFHFA"/>
<dbReference type="InterPro" id="IPR031336">
    <property type="entry name" value="CDC73_C"/>
</dbReference>
<accession>A0A075AX15</accession>
<dbReference type="HOGENOM" id="CLU_025849_0_1_1"/>
<dbReference type="InterPro" id="IPR007852">
    <property type="entry name" value="Cdc73/Parafibromin"/>
</dbReference>
<reference evidence="7 8" key="1">
    <citation type="journal article" date="2013" name="Curr. Biol.">
        <title>Shared signatures of parasitism and phylogenomics unite Cryptomycota and microsporidia.</title>
        <authorList>
            <person name="James T.Y."/>
            <person name="Pelin A."/>
            <person name="Bonen L."/>
            <person name="Ahrendt S."/>
            <person name="Sain D."/>
            <person name="Corradi N."/>
            <person name="Stajich J.E."/>
        </authorList>
    </citation>
    <scope>NUCLEOTIDE SEQUENCE [LARGE SCALE GENOMIC DNA]</scope>
    <source>
        <strain evidence="7 8">CSF55</strain>
    </source>
</reference>
<dbReference type="Pfam" id="PF05179">
    <property type="entry name" value="CDC73_C"/>
    <property type="match status" value="1"/>
</dbReference>
<organism evidence="7 8">
    <name type="scientific">Rozella allomycis (strain CSF55)</name>
    <dbReference type="NCBI Taxonomy" id="988480"/>
    <lineage>
        <taxon>Eukaryota</taxon>
        <taxon>Fungi</taxon>
        <taxon>Fungi incertae sedis</taxon>
        <taxon>Cryptomycota</taxon>
        <taxon>Cryptomycota incertae sedis</taxon>
        <taxon>Rozella</taxon>
    </lineage>
</organism>
<evidence type="ECO:0000256" key="1">
    <source>
        <dbReference type="ARBA" id="ARBA00004123"/>
    </source>
</evidence>
<dbReference type="InterPro" id="IPR038103">
    <property type="entry name" value="CDC73_C_sf"/>
</dbReference>
<evidence type="ECO:0000256" key="3">
    <source>
        <dbReference type="ARBA" id="ARBA00023163"/>
    </source>
</evidence>
<dbReference type="PANTHER" id="PTHR12466">
    <property type="entry name" value="CDC73 DOMAIN PROTEIN"/>
    <property type="match status" value="1"/>
</dbReference>
<dbReference type="EMBL" id="KE561068">
    <property type="protein sequence ID" value="EPZ33257.1"/>
    <property type="molecule type" value="Genomic_DNA"/>
</dbReference>
<dbReference type="PANTHER" id="PTHR12466:SF8">
    <property type="entry name" value="PARAFIBROMIN"/>
    <property type="match status" value="1"/>
</dbReference>
<dbReference type="GO" id="GO:0032968">
    <property type="term" value="P:positive regulation of transcription elongation by RNA polymerase II"/>
    <property type="evidence" value="ECO:0007669"/>
    <property type="project" value="TreeGrafter"/>
</dbReference>
<dbReference type="STRING" id="988480.A0A075AX15"/>
<dbReference type="Gene3D" id="3.40.50.11990">
    <property type="entry name" value="RNA polymerase II accessory factor, Cdc73 C-terminal domain"/>
    <property type="match status" value="1"/>
</dbReference>
<dbReference type="GO" id="GO:0016593">
    <property type="term" value="C:Cdc73/Paf1 complex"/>
    <property type="evidence" value="ECO:0007669"/>
    <property type="project" value="InterPro"/>
</dbReference>
<dbReference type="GO" id="GO:0000993">
    <property type="term" value="F:RNA polymerase II complex binding"/>
    <property type="evidence" value="ECO:0007669"/>
    <property type="project" value="TreeGrafter"/>
</dbReference>
<proteinExistence type="inferred from homology"/>
<keyword evidence="3" id="KW-0804">Transcription</keyword>
<keyword evidence="4" id="KW-0539">Nucleus</keyword>
<evidence type="ECO:0000256" key="4">
    <source>
        <dbReference type="ARBA" id="ARBA00023242"/>
    </source>
</evidence>
<dbReference type="Proteomes" id="UP000030755">
    <property type="component" value="Unassembled WGS sequence"/>
</dbReference>
<name>A0A075AX15_ROZAC</name>
<dbReference type="Pfam" id="PF16050">
    <property type="entry name" value="CDC73_N"/>
    <property type="match status" value="1"/>
</dbReference>
<evidence type="ECO:0000256" key="2">
    <source>
        <dbReference type="ARBA" id="ARBA00010427"/>
    </source>
</evidence>
<keyword evidence="8" id="KW-1185">Reference proteome</keyword>
<evidence type="ECO:0000313" key="7">
    <source>
        <dbReference type="EMBL" id="EPZ33257.1"/>
    </source>
</evidence>
<evidence type="ECO:0000259" key="6">
    <source>
        <dbReference type="Pfam" id="PF16050"/>
    </source>
</evidence>
<protein>
    <submittedName>
        <fullName evidence="7">RNA polymerase II accessory factor, Cdc73 domain-containing protein</fullName>
    </submittedName>
</protein>
<feature type="domain" description="Paf1 complex subunit Cdc73 N-terminal" evidence="6">
    <location>
        <begin position="1"/>
        <end position="101"/>
    </location>
</feature>
<dbReference type="OrthoDB" id="2186602at2759"/>
<gene>
    <name evidence="7" type="ORF">O9G_001608</name>
</gene>